<feature type="coiled-coil region" evidence="1">
    <location>
        <begin position="333"/>
        <end position="360"/>
    </location>
</feature>
<dbReference type="Proteomes" id="UP000649799">
    <property type="component" value="Unassembled WGS sequence"/>
</dbReference>
<comment type="caution">
    <text evidence="3">The sequence shown here is derived from an EMBL/GenBank/DDBJ whole genome shotgun (WGS) entry which is preliminary data.</text>
</comment>
<feature type="transmembrane region" description="Helical" evidence="2">
    <location>
        <begin position="15"/>
        <end position="32"/>
    </location>
</feature>
<sequence length="712" mass="82406">MTIKQFILLTWKNKFFIVLPPILAAVGIFLLTSNMPREYESKTIVFTNPSSNQGATDGGVVRMDFYTSNNLFDNLTLLVKSRQTVEEASLRLMAQHLSLSGPEESIISRGPYSELKSHFSERMWEDLAVPGDEKETYANVKNHYLSFEDSPIEYLLREHDHYAISKIIERLYVSRKSSSDMMEIAYRTNDPGICYHTLRLVTDAFTSRYSDMKEMENINSITYFQNQLVIAQNKLRAAEENLKSFMTQNRILNYYEQGKYLDIAKLEHEQDEERSKRLLSGTEANLNEIENMFENFEKRQVIIQRIGTLQDRIVSKNMEIQGLAAQNAGSPRIDMLEEEIENLKNQIDEASSELFQNSNTQNGLQRETILEEWLRLKILFEEQKQALDVMQNRKLYLSEKIEEFAPLGAELKKLEREVSVNEEQYLSILHGLNMAYLKKYDLEMSSSQRLIDEPFFPKTPLPSKRALLTLGGGMATGFIMFSLVLLTFFLDNTIKSGPNAEKMTGLKVAGAWLDENRIENTVDQHKLAQKEIIQFHNNLNKYLPKTGKKIILFYSLKPAEGKTYLIKKLVQDLEKQNREVMYWGMKEDTGKMPCASMAYPGLTSIQGNFEQYWSNKISQTEEEFILWELPNISEAPLNYSLINQANALVMVLDAERKWNQADLHLLNNLKEMVEVPHLIWLNKMKSDELEDIIGEIPKKRSFIRSKVKKLLS</sequence>
<proteinExistence type="predicted"/>
<accession>A0ABX0H8L1</accession>
<dbReference type="EMBL" id="JAANYN010000006">
    <property type="protein sequence ID" value="NHE58230.1"/>
    <property type="molecule type" value="Genomic_DNA"/>
</dbReference>
<dbReference type="Gene3D" id="3.40.50.300">
    <property type="entry name" value="P-loop containing nucleotide triphosphate hydrolases"/>
    <property type="match status" value="1"/>
</dbReference>
<organism evidence="3 4">
    <name type="scientific">Cyclobacterium plantarum</name>
    <dbReference type="NCBI Taxonomy" id="2716263"/>
    <lineage>
        <taxon>Bacteria</taxon>
        <taxon>Pseudomonadati</taxon>
        <taxon>Bacteroidota</taxon>
        <taxon>Cytophagia</taxon>
        <taxon>Cytophagales</taxon>
        <taxon>Cyclobacteriaceae</taxon>
        <taxon>Cyclobacterium</taxon>
    </lineage>
</organism>
<evidence type="ECO:0000313" key="4">
    <source>
        <dbReference type="Proteomes" id="UP000649799"/>
    </source>
</evidence>
<evidence type="ECO:0000256" key="2">
    <source>
        <dbReference type="SAM" id="Phobius"/>
    </source>
</evidence>
<dbReference type="PANTHER" id="PTHR32309">
    <property type="entry name" value="TYROSINE-PROTEIN KINASE"/>
    <property type="match status" value="1"/>
</dbReference>
<protein>
    <submittedName>
        <fullName evidence="3">Lipopolysaccharide biosynthesis protein</fullName>
    </submittedName>
</protein>
<evidence type="ECO:0000256" key="1">
    <source>
        <dbReference type="SAM" id="Coils"/>
    </source>
</evidence>
<keyword evidence="2" id="KW-0812">Transmembrane</keyword>
<dbReference type="InterPro" id="IPR050445">
    <property type="entry name" value="Bact_polysacc_biosynth/exp"/>
</dbReference>
<keyword evidence="1" id="KW-0175">Coiled coil</keyword>
<feature type="transmembrane region" description="Helical" evidence="2">
    <location>
        <begin position="466"/>
        <end position="490"/>
    </location>
</feature>
<reference evidence="3 4" key="1">
    <citation type="submission" date="2020-03" db="EMBL/GenBank/DDBJ databases">
        <title>Cyclobacterium plantarum sp. nov., a marine bacterium isolated from a coastal-marine wetland.</title>
        <authorList>
            <person name="Sanchez-Porro C."/>
            <person name="Ventosa A."/>
            <person name="Amoozegar M."/>
        </authorList>
    </citation>
    <scope>NUCLEOTIDE SEQUENCE [LARGE SCALE GENOMIC DNA]</scope>
    <source>
        <strain evidence="3 4">GBPx2</strain>
    </source>
</reference>
<dbReference type="PANTHER" id="PTHR32309:SF13">
    <property type="entry name" value="FERRIC ENTEROBACTIN TRANSPORT PROTEIN FEPE"/>
    <property type="match status" value="1"/>
</dbReference>
<evidence type="ECO:0000313" key="3">
    <source>
        <dbReference type="EMBL" id="NHE58230.1"/>
    </source>
</evidence>
<keyword evidence="2" id="KW-1133">Transmembrane helix</keyword>
<keyword evidence="4" id="KW-1185">Reference proteome</keyword>
<name>A0ABX0H8L1_9BACT</name>
<feature type="coiled-coil region" evidence="1">
    <location>
        <begin position="221"/>
        <end position="248"/>
    </location>
</feature>
<gene>
    <name evidence="3" type="ORF">G9Q97_15570</name>
</gene>
<dbReference type="InterPro" id="IPR027417">
    <property type="entry name" value="P-loop_NTPase"/>
</dbReference>
<keyword evidence="2" id="KW-0472">Membrane</keyword>